<protein>
    <recommendedName>
        <fullName evidence="3">glucose-1-phosphate thymidylyltransferase</fullName>
        <ecNumber evidence="3">2.7.7.24</ecNumber>
    </recommendedName>
</protein>
<dbReference type="GO" id="GO:0008879">
    <property type="term" value="F:glucose-1-phosphate thymidylyltransferase activity"/>
    <property type="evidence" value="ECO:0007669"/>
    <property type="project" value="UniProtKB-EC"/>
</dbReference>
<feature type="non-terminal residue" evidence="10">
    <location>
        <position position="1"/>
    </location>
</feature>
<evidence type="ECO:0000256" key="4">
    <source>
        <dbReference type="ARBA" id="ARBA00022679"/>
    </source>
</evidence>
<evidence type="ECO:0000256" key="1">
    <source>
        <dbReference type="ARBA" id="ARBA00001946"/>
    </source>
</evidence>
<proteinExistence type="inferred from homology"/>
<comment type="cofactor">
    <cofactor evidence="1">
        <name>Mg(2+)</name>
        <dbReference type="ChEBI" id="CHEBI:18420"/>
    </cofactor>
</comment>
<comment type="similarity">
    <text evidence="2">Belongs to the glucose-1-phosphate thymidylyltransferase family.</text>
</comment>
<accession>A0A7J4KRU5</accession>
<dbReference type="SUPFAM" id="SSF53448">
    <property type="entry name" value="Nucleotide-diphospho-sugar transferases"/>
    <property type="match status" value="1"/>
</dbReference>
<reference evidence="11" key="1">
    <citation type="journal article" date="2020" name="bioRxiv">
        <title>A rank-normalized archaeal taxonomy based on genome phylogeny resolves widespread incomplete and uneven classifications.</title>
        <authorList>
            <person name="Rinke C."/>
            <person name="Chuvochina M."/>
            <person name="Mussig A.J."/>
            <person name="Chaumeil P.-A."/>
            <person name="Waite D.W."/>
            <person name="Whitman W.B."/>
            <person name="Parks D.H."/>
            <person name="Hugenholtz P."/>
        </authorList>
    </citation>
    <scope>NUCLEOTIDE SEQUENCE [LARGE SCALE GENOMIC DNA]</scope>
</reference>
<evidence type="ECO:0000256" key="2">
    <source>
        <dbReference type="ARBA" id="ARBA00010480"/>
    </source>
</evidence>
<comment type="caution">
    <text evidence="10">The sequence shown here is derived from an EMBL/GenBank/DDBJ whole genome shotgun (WGS) entry which is preliminary data.</text>
</comment>
<name>A0A7J4KRU5_9ARCH</name>
<evidence type="ECO:0000313" key="11">
    <source>
        <dbReference type="Proteomes" id="UP000527315"/>
    </source>
</evidence>
<evidence type="ECO:0000256" key="3">
    <source>
        <dbReference type="ARBA" id="ARBA00012461"/>
    </source>
</evidence>
<evidence type="ECO:0000256" key="7">
    <source>
        <dbReference type="ARBA" id="ARBA00022842"/>
    </source>
</evidence>
<dbReference type="AlphaFoldDB" id="A0A7J4KRU5"/>
<evidence type="ECO:0000313" key="10">
    <source>
        <dbReference type="EMBL" id="HIH32723.1"/>
    </source>
</evidence>
<dbReference type="InterPro" id="IPR029044">
    <property type="entry name" value="Nucleotide-diphossugar_trans"/>
</dbReference>
<keyword evidence="6" id="KW-0479">Metal-binding</keyword>
<evidence type="ECO:0000256" key="6">
    <source>
        <dbReference type="ARBA" id="ARBA00022723"/>
    </source>
</evidence>
<dbReference type="GO" id="GO:0046872">
    <property type="term" value="F:metal ion binding"/>
    <property type="evidence" value="ECO:0007669"/>
    <property type="project" value="UniProtKB-KW"/>
</dbReference>
<keyword evidence="5" id="KW-0548">Nucleotidyltransferase</keyword>
<evidence type="ECO:0000256" key="5">
    <source>
        <dbReference type="ARBA" id="ARBA00022695"/>
    </source>
</evidence>
<dbReference type="EMBL" id="DUFJ01000013">
    <property type="protein sequence ID" value="HIH32723.1"/>
    <property type="molecule type" value="Genomic_DNA"/>
</dbReference>
<dbReference type="Proteomes" id="UP000527315">
    <property type="component" value="Unassembled WGS sequence"/>
</dbReference>
<dbReference type="PANTHER" id="PTHR43532:SF1">
    <property type="entry name" value="GLUCOSE-1-PHOSPHATE THYMIDYLYLTRANSFERASE 1"/>
    <property type="match status" value="1"/>
</dbReference>
<dbReference type="EC" id="2.7.7.24" evidence="3"/>
<dbReference type="InterPro" id="IPR005907">
    <property type="entry name" value="G1P_thy_trans_s"/>
</dbReference>
<evidence type="ECO:0000259" key="9">
    <source>
        <dbReference type="Pfam" id="PF00483"/>
    </source>
</evidence>
<dbReference type="Pfam" id="PF00483">
    <property type="entry name" value="NTP_transferase"/>
    <property type="match status" value="1"/>
</dbReference>
<keyword evidence="4 10" id="KW-0808">Transferase</keyword>
<sequence length="151" mass="16939">EDFITVLGDNVLLSNIKAFAQDFEKNRDSIKAKILLSKVKNPERYGVATVDGKKITSIEEKPKNPKSNLAITGVYMFTPDVFNEFSRLKPSPRGELELTDILISYLKQGALGFDILQEAWTDAGSFDALYEATVLMHELELKGLLKNENSR</sequence>
<feature type="domain" description="Nucleotidyl transferase" evidence="9">
    <location>
        <begin position="4"/>
        <end position="134"/>
    </location>
</feature>
<dbReference type="Gene3D" id="3.90.550.10">
    <property type="entry name" value="Spore Coat Polysaccharide Biosynthesis Protein SpsA, Chain A"/>
    <property type="match status" value="1"/>
</dbReference>
<organism evidence="10 11">
    <name type="scientific">Candidatus Iainarchaeum sp</name>
    <dbReference type="NCBI Taxonomy" id="3101447"/>
    <lineage>
        <taxon>Archaea</taxon>
        <taxon>Candidatus Iainarchaeota</taxon>
        <taxon>Candidatus Iainarchaeia</taxon>
        <taxon>Candidatus Iainarchaeales</taxon>
        <taxon>Candidatus Iainarchaeaceae</taxon>
        <taxon>Candidatus Iainarchaeum</taxon>
    </lineage>
</organism>
<evidence type="ECO:0000256" key="8">
    <source>
        <dbReference type="ARBA" id="ARBA00049336"/>
    </source>
</evidence>
<dbReference type="InterPro" id="IPR005835">
    <property type="entry name" value="NTP_transferase_dom"/>
</dbReference>
<comment type="catalytic activity">
    <reaction evidence="8">
        <text>dTTP + alpha-D-glucose 1-phosphate + H(+) = dTDP-alpha-D-glucose + diphosphate</text>
        <dbReference type="Rhea" id="RHEA:15225"/>
        <dbReference type="ChEBI" id="CHEBI:15378"/>
        <dbReference type="ChEBI" id="CHEBI:33019"/>
        <dbReference type="ChEBI" id="CHEBI:37568"/>
        <dbReference type="ChEBI" id="CHEBI:57477"/>
        <dbReference type="ChEBI" id="CHEBI:58601"/>
        <dbReference type="EC" id="2.7.7.24"/>
    </reaction>
</comment>
<keyword evidence="7" id="KW-0460">Magnesium</keyword>
<gene>
    <name evidence="10" type="ORF">HA227_00565</name>
</gene>
<dbReference type="PANTHER" id="PTHR43532">
    <property type="entry name" value="GLUCOSE-1-PHOSPHATE THYMIDYLYLTRANSFERASE"/>
    <property type="match status" value="1"/>
</dbReference>